<dbReference type="Pfam" id="PF03184">
    <property type="entry name" value="DDE_1"/>
    <property type="match status" value="1"/>
</dbReference>
<dbReference type="AlphaFoldDB" id="A0AAD2HCA7"/>
<dbReference type="InterPro" id="IPR004875">
    <property type="entry name" value="DDE_SF_endonuclease_dom"/>
</dbReference>
<gene>
    <name evidence="3" type="ORF">MYCIT1_LOCUS20983</name>
</gene>
<sequence length="435" mass="48362">MRVEPDCIYGMDESGFPTGYTGKERVVGTRGTKTQHKQGGASRQNITTLVTIRGDGKMVVPPMVIFPGANFQSSWNKGNTINAFISRSLSGWTDHDLGYEWLSKVFEPSTGANGRTRVLLLDGHSSHYSEKFLAFAREHKIVLLGYPPHCTHRLQGLDVCDVAKADFMTVWAPAYKEALMRKQCEQHFELQESYHSTPTSSLLKTWHPPRPPYHPGHGFAPPTRLEQSAGLLDPPSPCTPARCLGDDDNHNKNGSPTLWTPSKKMRSLYAHLGASSSGSLLLSTPKITSRTNPISEPVIESMPRSLLAPDWSLAGPSLGDSSWKSRVQALNTEKENKNAEREKRKAMRKDKRTAKAALEEEWAGIKKDHAAKVAAWEQKCTDLKQTGFKKKDLPPNPSARPSHGCQRTGMTTRTRMTNKIKLTKRDIHSCLNVTN</sequence>
<protein>
    <recommendedName>
        <fullName evidence="2">DDE-1 domain-containing protein</fullName>
    </recommendedName>
</protein>
<feature type="region of interest" description="Disordered" evidence="1">
    <location>
        <begin position="387"/>
        <end position="413"/>
    </location>
</feature>
<dbReference type="GO" id="GO:0003676">
    <property type="term" value="F:nucleic acid binding"/>
    <property type="evidence" value="ECO:0007669"/>
    <property type="project" value="InterPro"/>
</dbReference>
<reference evidence="3" key="1">
    <citation type="submission" date="2023-11" db="EMBL/GenBank/DDBJ databases">
        <authorList>
            <person name="De Vega J J."/>
            <person name="De Vega J J."/>
        </authorList>
    </citation>
    <scope>NUCLEOTIDE SEQUENCE</scope>
</reference>
<dbReference type="Proteomes" id="UP001295794">
    <property type="component" value="Unassembled WGS sequence"/>
</dbReference>
<comment type="caution">
    <text evidence="3">The sequence shown here is derived from an EMBL/GenBank/DDBJ whole genome shotgun (WGS) entry which is preliminary data.</text>
</comment>
<feature type="region of interest" description="Disordered" evidence="1">
    <location>
        <begin position="331"/>
        <end position="351"/>
    </location>
</feature>
<feature type="compositionally biased region" description="Basic and acidic residues" evidence="1">
    <location>
        <begin position="332"/>
        <end position="343"/>
    </location>
</feature>
<name>A0AAD2HCA7_9AGAR</name>
<evidence type="ECO:0000256" key="1">
    <source>
        <dbReference type="SAM" id="MobiDB-lite"/>
    </source>
</evidence>
<evidence type="ECO:0000313" key="4">
    <source>
        <dbReference type="Proteomes" id="UP001295794"/>
    </source>
</evidence>
<feature type="domain" description="DDE-1" evidence="2">
    <location>
        <begin position="44"/>
        <end position="159"/>
    </location>
</feature>
<keyword evidence="4" id="KW-1185">Reference proteome</keyword>
<proteinExistence type="predicted"/>
<evidence type="ECO:0000313" key="3">
    <source>
        <dbReference type="EMBL" id="CAK5274064.1"/>
    </source>
</evidence>
<dbReference type="EMBL" id="CAVNYO010000399">
    <property type="protein sequence ID" value="CAK5274064.1"/>
    <property type="molecule type" value="Genomic_DNA"/>
</dbReference>
<accession>A0AAD2HCA7</accession>
<feature type="region of interest" description="Disordered" evidence="1">
    <location>
        <begin position="238"/>
        <end position="259"/>
    </location>
</feature>
<evidence type="ECO:0000259" key="2">
    <source>
        <dbReference type="Pfam" id="PF03184"/>
    </source>
</evidence>
<organism evidence="3 4">
    <name type="scientific">Mycena citricolor</name>
    <dbReference type="NCBI Taxonomy" id="2018698"/>
    <lineage>
        <taxon>Eukaryota</taxon>
        <taxon>Fungi</taxon>
        <taxon>Dikarya</taxon>
        <taxon>Basidiomycota</taxon>
        <taxon>Agaricomycotina</taxon>
        <taxon>Agaricomycetes</taxon>
        <taxon>Agaricomycetidae</taxon>
        <taxon>Agaricales</taxon>
        <taxon>Marasmiineae</taxon>
        <taxon>Mycenaceae</taxon>
        <taxon>Mycena</taxon>
    </lineage>
</organism>